<gene>
    <name evidence="3" type="ORF">EV675_2060</name>
</gene>
<feature type="signal peptide" evidence="2">
    <location>
        <begin position="1"/>
        <end position="21"/>
    </location>
</feature>
<dbReference type="Pfam" id="PF03401">
    <property type="entry name" value="TctC"/>
    <property type="match status" value="1"/>
</dbReference>
<dbReference type="PIRSF" id="PIRSF017082">
    <property type="entry name" value="YflP"/>
    <property type="match status" value="1"/>
</dbReference>
<reference evidence="3 4" key="1">
    <citation type="submission" date="2019-02" db="EMBL/GenBank/DDBJ databases">
        <title>Genomic Encyclopedia of Type Strains, Phase IV (KMG-IV): sequencing the most valuable type-strain genomes for metagenomic binning, comparative biology and taxonomic classification.</title>
        <authorList>
            <person name="Goeker M."/>
        </authorList>
    </citation>
    <scope>NUCLEOTIDE SEQUENCE [LARGE SCALE GENOMIC DNA]</scope>
    <source>
        <strain evidence="3 4">K24</strain>
    </source>
</reference>
<keyword evidence="3" id="KW-0675">Receptor</keyword>
<dbReference type="InterPro" id="IPR042100">
    <property type="entry name" value="Bug_dom1"/>
</dbReference>
<dbReference type="PANTHER" id="PTHR42928:SF5">
    <property type="entry name" value="BLR1237 PROTEIN"/>
    <property type="match status" value="1"/>
</dbReference>
<protein>
    <submittedName>
        <fullName evidence="3">Tripartite-type tricarboxylate transporter receptor subunit TctC</fullName>
    </submittedName>
</protein>
<dbReference type="Proteomes" id="UP000292445">
    <property type="component" value="Unassembled WGS sequence"/>
</dbReference>
<dbReference type="RefSeq" id="WP_165404523.1">
    <property type="nucleotide sequence ID" value="NZ_SGXC01000001.1"/>
</dbReference>
<dbReference type="SUPFAM" id="SSF53850">
    <property type="entry name" value="Periplasmic binding protein-like II"/>
    <property type="match status" value="1"/>
</dbReference>
<comment type="caution">
    <text evidence="3">The sequence shown here is derived from an EMBL/GenBank/DDBJ whole genome shotgun (WGS) entry which is preliminary data.</text>
</comment>
<evidence type="ECO:0000256" key="1">
    <source>
        <dbReference type="ARBA" id="ARBA00006987"/>
    </source>
</evidence>
<proteinExistence type="inferred from homology"/>
<comment type="similarity">
    <text evidence="1">Belongs to the UPF0065 (bug) family.</text>
</comment>
<dbReference type="AlphaFoldDB" id="A0A4V2F415"/>
<name>A0A4V2F415_9BURK</name>
<keyword evidence="2" id="KW-0732">Signal</keyword>
<dbReference type="CDD" id="cd07012">
    <property type="entry name" value="PBP2_Bug_TTT"/>
    <property type="match status" value="1"/>
</dbReference>
<dbReference type="PANTHER" id="PTHR42928">
    <property type="entry name" value="TRICARBOXYLATE-BINDING PROTEIN"/>
    <property type="match status" value="1"/>
</dbReference>
<evidence type="ECO:0000256" key="2">
    <source>
        <dbReference type="SAM" id="SignalP"/>
    </source>
</evidence>
<organism evidence="3 4">
    <name type="scientific">Pigmentiphaga kullae</name>
    <dbReference type="NCBI Taxonomy" id="151784"/>
    <lineage>
        <taxon>Bacteria</taxon>
        <taxon>Pseudomonadati</taxon>
        <taxon>Pseudomonadota</taxon>
        <taxon>Betaproteobacteria</taxon>
        <taxon>Burkholderiales</taxon>
        <taxon>Alcaligenaceae</taxon>
        <taxon>Pigmentiphaga</taxon>
    </lineage>
</organism>
<evidence type="ECO:0000313" key="3">
    <source>
        <dbReference type="EMBL" id="RZS86027.1"/>
    </source>
</evidence>
<sequence length="323" mass="33981">MKTIRWWGLAAMMALGPLAHGQAPYPSHPIRVVVPFGAGGTPDTVARQLAAEMDKRLKTRVVVDNKPGANGVIGAADMAKAAPDGYTLLHVTTSFVINPHVYKKLPYDIGKDFVPVANVATGTGYLLMVNPALPVRTVGELVAYGRKAAKPITYSSPGIGNTLHLAGELFAARAGMSMLHVPYKSASQALNAVAAGDVDIMFIPPTIALPYVQSGKVRPLGFTGEQRTPEYPDAPTMAQAGVADFVLPAAWQGLFAPAGTPQAAIDTIAATVRDIVAQPAFAKMLRDGGYEPDPRAGQAFAELVRADSARYAEAVKRAGIEAQ</sequence>
<evidence type="ECO:0000313" key="4">
    <source>
        <dbReference type="Proteomes" id="UP000292445"/>
    </source>
</evidence>
<accession>A0A4V2F415</accession>
<dbReference type="Gene3D" id="3.40.190.150">
    <property type="entry name" value="Bordetella uptake gene, domain 1"/>
    <property type="match status" value="1"/>
</dbReference>
<feature type="chain" id="PRO_5020319758" evidence="2">
    <location>
        <begin position="22"/>
        <end position="323"/>
    </location>
</feature>
<dbReference type="InterPro" id="IPR005064">
    <property type="entry name" value="BUG"/>
</dbReference>
<keyword evidence="4" id="KW-1185">Reference proteome</keyword>
<dbReference type="EMBL" id="SGXC01000001">
    <property type="protein sequence ID" value="RZS86027.1"/>
    <property type="molecule type" value="Genomic_DNA"/>
</dbReference>
<dbReference type="Gene3D" id="3.40.190.10">
    <property type="entry name" value="Periplasmic binding protein-like II"/>
    <property type="match status" value="1"/>
</dbReference>